<evidence type="ECO:0000256" key="4">
    <source>
        <dbReference type="ARBA" id="ARBA00023157"/>
    </source>
</evidence>
<evidence type="ECO:0000256" key="6">
    <source>
        <dbReference type="SAM" id="SignalP"/>
    </source>
</evidence>
<dbReference type="InterPro" id="IPR046350">
    <property type="entry name" value="Cystatin_sf"/>
</dbReference>
<evidence type="ECO:0000256" key="5">
    <source>
        <dbReference type="SAM" id="MobiDB-lite"/>
    </source>
</evidence>
<reference evidence="7" key="1">
    <citation type="journal article" date="2017" name="Anim. Sci. J.">
        <title>Characterization of the cathelicidin cluster in the Japanese quail (Coturnix japonica).</title>
        <authorList>
            <person name="Ishige T."/>
            <person name="Hara H."/>
            <person name="Hirano T."/>
            <person name="Kono T."/>
            <person name="Hanzawa K."/>
        </authorList>
    </citation>
    <scope>NUCLEOTIDE SEQUENCE</scope>
    <source>
        <tissue evidence="7">Red blood cell</tissue>
    </source>
</reference>
<dbReference type="GO" id="GO:0045087">
    <property type="term" value="P:innate immune response"/>
    <property type="evidence" value="ECO:0007669"/>
    <property type="project" value="TreeGrafter"/>
</dbReference>
<protein>
    <submittedName>
        <fullName evidence="7">Cathelicidin-B1</fullName>
    </submittedName>
</protein>
<feature type="signal peptide" evidence="6">
    <location>
        <begin position="1"/>
        <end position="21"/>
    </location>
</feature>
<dbReference type="GO" id="GO:0001530">
    <property type="term" value="F:lipopolysaccharide binding"/>
    <property type="evidence" value="ECO:0007669"/>
    <property type="project" value="TreeGrafter"/>
</dbReference>
<dbReference type="GO" id="GO:0005615">
    <property type="term" value="C:extracellular space"/>
    <property type="evidence" value="ECO:0007669"/>
    <property type="project" value="TreeGrafter"/>
</dbReference>
<keyword evidence="6" id="KW-0732">Signal</keyword>
<comment type="subcellular location">
    <subcellularLocation>
        <location evidence="1">Secreted</location>
    </subcellularLocation>
</comment>
<dbReference type="Pfam" id="PF00666">
    <property type="entry name" value="Cathelicidins"/>
    <property type="match status" value="1"/>
</dbReference>
<dbReference type="GO" id="GO:0050829">
    <property type="term" value="P:defense response to Gram-negative bacterium"/>
    <property type="evidence" value="ECO:0007669"/>
    <property type="project" value="TreeGrafter"/>
</dbReference>
<accession>A0A1Q2TSE7</accession>
<dbReference type="GO" id="GO:0050830">
    <property type="term" value="P:defense response to Gram-positive bacterium"/>
    <property type="evidence" value="ECO:0007669"/>
    <property type="project" value="TreeGrafter"/>
</dbReference>
<keyword evidence="3" id="KW-0964">Secreted</keyword>
<dbReference type="EMBL" id="LC136907">
    <property type="protein sequence ID" value="BAW94548.1"/>
    <property type="molecule type" value="Genomic_DNA"/>
</dbReference>
<dbReference type="GO" id="GO:0061844">
    <property type="term" value="P:antimicrobial humoral immune response mediated by antimicrobial peptide"/>
    <property type="evidence" value="ECO:0007669"/>
    <property type="project" value="TreeGrafter"/>
</dbReference>
<feature type="region of interest" description="Disordered" evidence="5">
    <location>
        <begin position="82"/>
        <end position="146"/>
    </location>
</feature>
<organism evidence="7">
    <name type="scientific">Coturnix japonica</name>
    <name type="common">Japanese quail</name>
    <name type="synonym">Coturnix coturnix japonica</name>
    <dbReference type="NCBI Taxonomy" id="93934"/>
    <lineage>
        <taxon>Eukaryota</taxon>
        <taxon>Metazoa</taxon>
        <taxon>Chordata</taxon>
        <taxon>Craniata</taxon>
        <taxon>Vertebrata</taxon>
        <taxon>Euteleostomi</taxon>
        <taxon>Archelosauria</taxon>
        <taxon>Archosauria</taxon>
        <taxon>Dinosauria</taxon>
        <taxon>Saurischia</taxon>
        <taxon>Theropoda</taxon>
        <taxon>Coelurosauria</taxon>
        <taxon>Aves</taxon>
        <taxon>Neognathae</taxon>
        <taxon>Galloanserae</taxon>
        <taxon>Galliformes</taxon>
        <taxon>Phasianidae</taxon>
        <taxon>Perdicinae</taxon>
        <taxon>Coturnix</taxon>
    </lineage>
</organism>
<name>A0A1Q2TSE7_COTJA</name>
<evidence type="ECO:0000256" key="2">
    <source>
        <dbReference type="ARBA" id="ARBA00005320"/>
    </source>
</evidence>
<evidence type="ECO:0000313" key="7">
    <source>
        <dbReference type="EMBL" id="BAW94548.1"/>
    </source>
</evidence>
<gene>
    <name evidence="7" type="primary">CATHB1</name>
</gene>
<feature type="chain" id="PRO_5010246495" evidence="6">
    <location>
        <begin position="22"/>
        <end position="284"/>
    </location>
</feature>
<comment type="similarity">
    <text evidence="2">Belongs to the cathelicidin family.</text>
</comment>
<dbReference type="PANTHER" id="PTHR10206:SF0">
    <property type="entry name" value="CATHELICIDIN B1-RELATED"/>
    <property type="match status" value="1"/>
</dbReference>
<evidence type="ECO:0000256" key="3">
    <source>
        <dbReference type="ARBA" id="ARBA00022525"/>
    </source>
</evidence>
<dbReference type="InterPro" id="IPR001894">
    <property type="entry name" value="Cathelicidin-like"/>
</dbReference>
<keyword evidence="4" id="KW-1015">Disulfide bond</keyword>
<sequence>MGRMWPCEVLLLLLLLGSSTAITPGMDGSITPGLDGSITPGMDGSITPGMDGSITPGLGGSITPGMDGSITPGMDGSITPGMDGSITPGMDGSITPGMGGSITPGLDGSVTPGLDGSITPGLDGSITPKLDGSITPKQTGPISPSRPWRWPTTYLDTILAAVKLLNQRISGPCTLRLRAAQPRPGWVGTLKRRREVSFLVEDAPCPAGADCRSCKQGALQHCVGTVSMEQQPTAELRCRPLWAQPIRNWWTRIREWWDGIRRRLRQRSPFHVRGRLNISSTAQP</sequence>
<dbReference type="Gene3D" id="3.10.450.10">
    <property type="match status" value="1"/>
</dbReference>
<dbReference type="PANTHER" id="PTHR10206">
    <property type="entry name" value="CATHELICIDIN"/>
    <property type="match status" value="1"/>
</dbReference>
<evidence type="ECO:0000256" key="1">
    <source>
        <dbReference type="ARBA" id="ARBA00004613"/>
    </source>
</evidence>
<dbReference type="AlphaFoldDB" id="A0A1Q2TSE7"/>
<proteinExistence type="inferred from homology"/>
<dbReference type="SUPFAM" id="SSF54403">
    <property type="entry name" value="Cystatin/monellin"/>
    <property type="match status" value="1"/>
</dbReference>